<keyword evidence="2" id="KW-1015">Disulfide bond</keyword>
<dbReference type="OrthoDB" id="2586582at2759"/>
<dbReference type="AlphaFoldDB" id="A0A9W4XMZ8"/>
<evidence type="ECO:0000256" key="3">
    <source>
        <dbReference type="SAM" id="SignalP"/>
    </source>
</evidence>
<keyword evidence="3" id="KW-0732">Signal</keyword>
<proteinExistence type="predicted"/>
<accession>A0A9W4XMZ8</accession>
<keyword evidence="5" id="KW-1185">Reference proteome</keyword>
<dbReference type="EMBL" id="CAOQHR010000002">
    <property type="protein sequence ID" value="CAI6328842.1"/>
    <property type="molecule type" value="Genomic_DNA"/>
</dbReference>
<evidence type="ECO:0008006" key="6">
    <source>
        <dbReference type="Google" id="ProtNLM"/>
    </source>
</evidence>
<evidence type="ECO:0000313" key="5">
    <source>
        <dbReference type="Proteomes" id="UP001152607"/>
    </source>
</evidence>
<evidence type="ECO:0000256" key="1">
    <source>
        <dbReference type="ARBA" id="ARBA00022801"/>
    </source>
</evidence>
<comment type="caution">
    <text evidence="4">The sequence shown here is derived from an EMBL/GenBank/DDBJ whole genome shotgun (WGS) entry which is preliminary data.</text>
</comment>
<dbReference type="Proteomes" id="UP001152607">
    <property type="component" value="Unassembled WGS sequence"/>
</dbReference>
<evidence type="ECO:0000256" key="2">
    <source>
        <dbReference type="ARBA" id="ARBA00023157"/>
    </source>
</evidence>
<reference evidence="4" key="1">
    <citation type="submission" date="2023-01" db="EMBL/GenBank/DDBJ databases">
        <authorList>
            <person name="Van Ghelder C."/>
            <person name="Rancurel C."/>
        </authorList>
    </citation>
    <scope>NUCLEOTIDE SEQUENCE</scope>
    <source>
        <strain evidence="4">CNCM I-4278</strain>
    </source>
</reference>
<dbReference type="GO" id="GO:0052689">
    <property type="term" value="F:carboxylic ester hydrolase activity"/>
    <property type="evidence" value="ECO:0007669"/>
    <property type="project" value="UniProtKB-ARBA"/>
</dbReference>
<dbReference type="Gene3D" id="3.40.50.1820">
    <property type="entry name" value="alpha/beta hydrolase"/>
    <property type="match status" value="1"/>
</dbReference>
<gene>
    <name evidence="4" type="ORF">PDIGIT_LOCUS4030</name>
</gene>
<dbReference type="Pfam" id="PF01083">
    <property type="entry name" value="Cutinase"/>
    <property type="match status" value="1"/>
</dbReference>
<dbReference type="SMART" id="SM01110">
    <property type="entry name" value="Cutinase"/>
    <property type="match status" value="1"/>
</dbReference>
<feature type="chain" id="PRO_5040815778" description="Cutinase" evidence="3">
    <location>
        <begin position="22"/>
        <end position="316"/>
    </location>
</feature>
<name>A0A9W4XMZ8_9PLEO</name>
<dbReference type="PANTHER" id="PTHR33630:SF13">
    <property type="entry name" value="ACETYLXYLAN ESTERASE"/>
    <property type="match status" value="1"/>
</dbReference>
<sequence>MVKATSTFILSLLSLVPTITANCEAPVPCQDESLNRLNTTECQTVHAFLARGSNSGFPGHLGPLIRSVCTNLTSGSSDVTCGYENIDYPANSSRDGEGMWCKSAHIGATQGQKQMKEYSERCPDAKLVLLGFSQGGSVALDVLGGGGGEEDGTVFGCIQESSPALNPKEVPGSKIVAAVVFGAVRRSADQPFTVKNGGQNYNGTTPRTGSLAEGLAQFTPVLREYCNEHDPICAPESLPQNVENHLDYFSKFDDEASEWIVQKAGFTSAKATNGNTDSGERQGVQGGNNTSAAVGLMGARWGVAMSAFGVVVAGVM</sequence>
<dbReference type="InterPro" id="IPR029058">
    <property type="entry name" value="AB_hydrolase_fold"/>
</dbReference>
<feature type="signal peptide" evidence="3">
    <location>
        <begin position="1"/>
        <end position="21"/>
    </location>
</feature>
<protein>
    <recommendedName>
        <fullName evidence="6">Cutinase</fullName>
    </recommendedName>
</protein>
<dbReference type="InterPro" id="IPR000675">
    <property type="entry name" value="Cutinase/axe"/>
</dbReference>
<dbReference type="PANTHER" id="PTHR33630">
    <property type="entry name" value="CUTINASE RV1984C-RELATED-RELATED"/>
    <property type="match status" value="1"/>
</dbReference>
<keyword evidence="1" id="KW-0378">Hydrolase</keyword>
<evidence type="ECO:0000313" key="4">
    <source>
        <dbReference type="EMBL" id="CAI6328842.1"/>
    </source>
</evidence>
<organism evidence="4 5">
    <name type="scientific">Periconia digitata</name>
    <dbReference type="NCBI Taxonomy" id="1303443"/>
    <lineage>
        <taxon>Eukaryota</taxon>
        <taxon>Fungi</taxon>
        <taxon>Dikarya</taxon>
        <taxon>Ascomycota</taxon>
        <taxon>Pezizomycotina</taxon>
        <taxon>Dothideomycetes</taxon>
        <taxon>Pleosporomycetidae</taxon>
        <taxon>Pleosporales</taxon>
        <taxon>Massarineae</taxon>
        <taxon>Periconiaceae</taxon>
        <taxon>Periconia</taxon>
    </lineage>
</organism>
<dbReference type="SUPFAM" id="SSF53474">
    <property type="entry name" value="alpha/beta-Hydrolases"/>
    <property type="match status" value="1"/>
</dbReference>